<comment type="caution">
    <text evidence="1">The sequence shown here is derived from an EMBL/GenBank/DDBJ whole genome shotgun (WGS) entry which is preliminary data.</text>
</comment>
<accession>A0AAV1UKD0</accession>
<sequence length="42" mass="4829">MRLRCMLQSNFDVFQILLFDQRGAVVEDQNNFATGDVFGEGF</sequence>
<name>A0AAV1UKD0_9STRA</name>
<reference evidence="1" key="1">
    <citation type="submission" date="2024-01" db="EMBL/GenBank/DDBJ databases">
        <authorList>
            <person name="Webb A."/>
        </authorList>
    </citation>
    <scope>NUCLEOTIDE SEQUENCE</scope>
    <source>
        <strain evidence="1">Pm1</strain>
    </source>
</reference>
<organism evidence="1 2">
    <name type="scientific">Peronospora matthiolae</name>
    <dbReference type="NCBI Taxonomy" id="2874970"/>
    <lineage>
        <taxon>Eukaryota</taxon>
        <taxon>Sar</taxon>
        <taxon>Stramenopiles</taxon>
        <taxon>Oomycota</taxon>
        <taxon>Peronosporomycetes</taxon>
        <taxon>Peronosporales</taxon>
        <taxon>Peronosporaceae</taxon>
        <taxon>Peronospora</taxon>
    </lineage>
</organism>
<dbReference type="EMBL" id="CAKLBY020000221">
    <property type="protein sequence ID" value="CAK7935094.1"/>
    <property type="molecule type" value="Genomic_DNA"/>
</dbReference>
<evidence type="ECO:0000313" key="1">
    <source>
        <dbReference type="EMBL" id="CAK7935094.1"/>
    </source>
</evidence>
<protein>
    <submittedName>
        <fullName evidence="1">Uncharacterized protein</fullName>
    </submittedName>
</protein>
<gene>
    <name evidence="1" type="ORF">PM001_LOCUS20244</name>
</gene>
<proteinExistence type="predicted"/>
<dbReference type="Proteomes" id="UP001162060">
    <property type="component" value="Unassembled WGS sequence"/>
</dbReference>
<dbReference type="AlphaFoldDB" id="A0AAV1UKD0"/>
<evidence type="ECO:0000313" key="2">
    <source>
        <dbReference type="Proteomes" id="UP001162060"/>
    </source>
</evidence>